<dbReference type="PANTHER" id="PTHR22948">
    <property type="entry name" value="TUDOR DOMAIN CONTAINING PROTEIN"/>
    <property type="match status" value="1"/>
</dbReference>
<dbReference type="RefSeq" id="XP_028516021.1">
    <property type="nucleotide sequence ID" value="XM_028660220.1"/>
</dbReference>
<evidence type="ECO:0000256" key="1">
    <source>
        <dbReference type="SAM" id="MobiDB-lite"/>
    </source>
</evidence>
<dbReference type="EnsemblMetazoa" id="XM_028660220.1">
    <property type="protein sequence ID" value="XP_028516021.1"/>
    <property type="gene ID" value="LOC110242863"/>
</dbReference>
<proteinExistence type="predicted"/>
<name>A0A913YPB7_EXADI</name>
<dbReference type="Gene3D" id="2.30.30.140">
    <property type="match status" value="1"/>
</dbReference>
<keyword evidence="4" id="KW-1185">Reference proteome</keyword>
<dbReference type="OrthoDB" id="10052065at2759"/>
<dbReference type="PANTHER" id="PTHR22948:SF76">
    <property type="entry name" value="FI20010P1-RELATED"/>
    <property type="match status" value="1"/>
</dbReference>
<dbReference type="SUPFAM" id="SSF63748">
    <property type="entry name" value="Tudor/PWWP/MBT"/>
    <property type="match status" value="1"/>
</dbReference>
<organism evidence="3 4">
    <name type="scientific">Exaiptasia diaphana</name>
    <name type="common">Tropical sea anemone</name>
    <name type="synonym">Aiptasia pulchella</name>
    <dbReference type="NCBI Taxonomy" id="2652724"/>
    <lineage>
        <taxon>Eukaryota</taxon>
        <taxon>Metazoa</taxon>
        <taxon>Cnidaria</taxon>
        <taxon>Anthozoa</taxon>
        <taxon>Hexacorallia</taxon>
        <taxon>Actiniaria</taxon>
        <taxon>Aiptasiidae</taxon>
        <taxon>Exaiptasia</taxon>
    </lineage>
</organism>
<dbReference type="KEGG" id="epa:110242863"/>
<dbReference type="AlphaFoldDB" id="A0A913YPB7"/>
<dbReference type="Pfam" id="PF00567">
    <property type="entry name" value="TUDOR"/>
    <property type="match status" value="1"/>
</dbReference>
<dbReference type="SMART" id="SM00333">
    <property type="entry name" value="TUDOR"/>
    <property type="match status" value="1"/>
</dbReference>
<feature type="compositionally biased region" description="Basic and acidic residues" evidence="1">
    <location>
        <begin position="191"/>
        <end position="202"/>
    </location>
</feature>
<reference evidence="3" key="1">
    <citation type="submission" date="2022-11" db="UniProtKB">
        <authorList>
            <consortium name="EnsemblMetazoa"/>
        </authorList>
    </citation>
    <scope>IDENTIFICATION</scope>
</reference>
<evidence type="ECO:0000259" key="2">
    <source>
        <dbReference type="PROSITE" id="PS50304"/>
    </source>
</evidence>
<dbReference type="InterPro" id="IPR035437">
    <property type="entry name" value="SNase_OB-fold_sf"/>
</dbReference>
<feature type="region of interest" description="Disordered" evidence="1">
    <location>
        <begin position="180"/>
        <end position="212"/>
    </location>
</feature>
<dbReference type="PROSITE" id="PS50304">
    <property type="entry name" value="TUDOR"/>
    <property type="match status" value="1"/>
</dbReference>
<accession>A0A913YPB7</accession>
<dbReference type="InterPro" id="IPR050621">
    <property type="entry name" value="Tudor_domain_containing"/>
</dbReference>
<evidence type="ECO:0000313" key="4">
    <source>
        <dbReference type="Proteomes" id="UP000887567"/>
    </source>
</evidence>
<dbReference type="Gene3D" id="2.40.50.90">
    <property type="match status" value="1"/>
</dbReference>
<sequence>MFTDEWPKLEALSKDLSIFYNSSEGDKYLMPKWLVSVGQVCCAWCEDFGDWFRAVITGFTSMQNIEVFYVDYGNNSRVSLTELRVLRSSFLKIPGQACQAQLAYIKPVKGAQWSPGCCHRFYHLTKNYKALFGLLCGVKDGKISLCLSDTSSNEDIHINDLLVDEGYAVFCPDSPVSPTAPIRPFFDSDTETEKVDKEKDNKPPGLPPARQGQDMFNQHIATTIASSALPEFPFRLEPVCNGYPLQNSLDEMNDIPPSNQESKDDIAFIEEICSEIEQDMEEEYIFKRINLVDICTIHVINYFKVPYVTSADISVLLWDSDVLRAMLRQKKLVVPKLVLSNEEDGDLIDQLVKHEVRGVMDGDTQRSFVTLYPLSSVPNILRKFNHPLEELVSRVELELQQYEEQGEDYWLVRDSESESTGTDSESRDEDASFQMEQLAIDELKLVIQAMQFRRYLFTHYRLS</sequence>
<dbReference type="OMA" id="CTIHVIN"/>
<protein>
    <recommendedName>
        <fullName evidence="2">Tudor domain-containing protein</fullName>
    </recommendedName>
</protein>
<dbReference type="GeneID" id="110242863"/>
<dbReference type="InterPro" id="IPR002999">
    <property type="entry name" value="Tudor"/>
</dbReference>
<evidence type="ECO:0000313" key="3">
    <source>
        <dbReference type="EnsemblMetazoa" id="XP_028516021.1"/>
    </source>
</evidence>
<feature type="domain" description="Tudor" evidence="2">
    <location>
        <begin position="34"/>
        <end position="93"/>
    </location>
</feature>
<dbReference type="Proteomes" id="UP000887567">
    <property type="component" value="Unplaced"/>
</dbReference>